<organism evidence="1 2">
    <name type="scientific">Pseudomonas syringae pv. aptata</name>
    <dbReference type="NCBI Taxonomy" id="83167"/>
    <lineage>
        <taxon>Bacteria</taxon>
        <taxon>Pseudomonadati</taxon>
        <taxon>Pseudomonadota</taxon>
        <taxon>Gammaproteobacteria</taxon>
        <taxon>Pseudomonadales</taxon>
        <taxon>Pseudomonadaceae</taxon>
        <taxon>Pseudomonas</taxon>
        <taxon>Pseudomonas syringae</taxon>
    </lineage>
</organism>
<evidence type="ECO:0000313" key="2">
    <source>
        <dbReference type="Proteomes" id="UP000274541"/>
    </source>
</evidence>
<dbReference type="Proteomes" id="UP000274541">
    <property type="component" value="Unassembled WGS sequence"/>
</dbReference>
<dbReference type="GO" id="GO:0005737">
    <property type="term" value="C:cytoplasm"/>
    <property type="evidence" value="ECO:0007669"/>
    <property type="project" value="TreeGrafter"/>
</dbReference>
<dbReference type="GO" id="GO:0043041">
    <property type="term" value="P:amino acid activation for nonribosomal peptide biosynthetic process"/>
    <property type="evidence" value="ECO:0007669"/>
    <property type="project" value="TreeGrafter"/>
</dbReference>
<dbReference type="EMBL" id="RBPX01000107">
    <property type="protein sequence ID" value="RMO68487.1"/>
    <property type="molecule type" value="Genomic_DNA"/>
</dbReference>
<feature type="non-terminal residue" evidence="1">
    <location>
        <position position="1"/>
    </location>
</feature>
<reference evidence="1 2" key="1">
    <citation type="submission" date="2018-08" db="EMBL/GenBank/DDBJ databases">
        <title>Recombination of ecologically and evolutionarily significant loci maintains genetic cohesion in the Pseudomonas syringae species complex.</title>
        <authorList>
            <person name="Dillon M."/>
            <person name="Thakur S."/>
            <person name="Almeida R.N.D."/>
            <person name="Weir B.S."/>
            <person name="Guttman D.S."/>
        </authorList>
    </citation>
    <scope>NUCLEOTIDE SEQUENCE [LARGE SCALE GENOMIC DNA]</scope>
    <source>
        <strain evidence="1 2">ICMP 4388</strain>
    </source>
</reference>
<proteinExistence type="predicted"/>
<accession>A0A3M3XEG0</accession>
<dbReference type="GO" id="GO:0031177">
    <property type="term" value="F:phosphopantetheine binding"/>
    <property type="evidence" value="ECO:0007669"/>
    <property type="project" value="TreeGrafter"/>
</dbReference>
<dbReference type="AlphaFoldDB" id="A0A3M3XEG0"/>
<gene>
    <name evidence="1" type="ORF">ALQ37_05120</name>
</gene>
<dbReference type="SUPFAM" id="SSF56801">
    <property type="entry name" value="Acetyl-CoA synthetase-like"/>
    <property type="match status" value="1"/>
</dbReference>
<comment type="caution">
    <text evidence="1">The sequence shown here is derived from an EMBL/GenBank/DDBJ whole genome shotgun (WGS) entry which is preliminary data.</text>
</comment>
<sequence>ARGYLNLPELTRERFIDSPFVAGERLYRTGDLARYRADGHLEFLGRNDSQAKLRGLRLELGEIEARLAEVAGVRDNVVVLREDNAGVPRLIAYFREQSGAALTPKGLREHL</sequence>
<dbReference type="GO" id="GO:0044550">
    <property type="term" value="P:secondary metabolite biosynthetic process"/>
    <property type="evidence" value="ECO:0007669"/>
    <property type="project" value="TreeGrafter"/>
</dbReference>
<dbReference type="InterPro" id="IPR045851">
    <property type="entry name" value="AMP-bd_C_sf"/>
</dbReference>
<dbReference type="PANTHER" id="PTHR45527:SF1">
    <property type="entry name" value="FATTY ACID SYNTHASE"/>
    <property type="match status" value="1"/>
</dbReference>
<name>A0A3M3XEG0_PSEAP</name>
<evidence type="ECO:0000313" key="1">
    <source>
        <dbReference type="EMBL" id="RMO68487.1"/>
    </source>
</evidence>
<dbReference type="Gene3D" id="3.30.300.30">
    <property type="match status" value="1"/>
</dbReference>
<dbReference type="Gene3D" id="2.30.38.10">
    <property type="entry name" value="Luciferase, Domain 3"/>
    <property type="match status" value="1"/>
</dbReference>
<feature type="non-terminal residue" evidence="1">
    <location>
        <position position="111"/>
    </location>
</feature>
<dbReference type="PANTHER" id="PTHR45527">
    <property type="entry name" value="NONRIBOSOMAL PEPTIDE SYNTHETASE"/>
    <property type="match status" value="1"/>
</dbReference>
<protein>
    <submittedName>
        <fullName evidence="1">Non-ribosomal peptide synthetase</fullName>
    </submittedName>
</protein>